<dbReference type="CDD" id="cd13983">
    <property type="entry name" value="STKc_WNK"/>
    <property type="match status" value="1"/>
</dbReference>
<evidence type="ECO:0000256" key="6">
    <source>
        <dbReference type="ARBA" id="ARBA00022840"/>
    </source>
</evidence>
<dbReference type="GO" id="GO:0004674">
    <property type="term" value="F:protein serine/threonine kinase activity"/>
    <property type="evidence" value="ECO:0007669"/>
    <property type="project" value="UniProtKB-KW"/>
</dbReference>
<evidence type="ECO:0000256" key="3">
    <source>
        <dbReference type="ARBA" id="ARBA00022679"/>
    </source>
</evidence>
<dbReference type="InterPro" id="IPR000719">
    <property type="entry name" value="Prot_kinase_dom"/>
</dbReference>
<dbReference type="EMBL" id="CAWUPB010001160">
    <property type="protein sequence ID" value="CAK7343606.1"/>
    <property type="molecule type" value="Genomic_DNA"/>
</dbReference>
<evidence type="ECO:0000256" key="2">
    <source>
        <dbReference type="ARBA" id="ARBA00022527"/>
    </source>
</evidence>
<comment type="catalytic activity">
    <reaction evidence="7">
        <text>L-threonyl-[protein] + ATP = O-phospho-L-threonyl-[protein] + ADP + H(+)</text>
        <dbReference type="Rhea" id="RHEA:46608"/>
        <dbReference type="Rhea" id="RHEA-COMP:11060"/>
        <dbReference type="Rhea" id="RHEA-COMP:11605"/>
        <dbReference type="ChEBI" id="CHEBI:15378"/>
        <dbReference type="ChEBI" id="CHEBI:30013"/>
        <dbReference type="ChEBI" id="CHEBI:30616"/>
        <dbReference type="ChEBI" id="CHEBI:61977"/>
        <dbReference type="ChEBI" id="CHEBI:456216"/>
        <dbReference type="EC" id="2.7.11.1"/>
    </reaction>
</comment>
<accession>A0AAV1S2K2</accession>
<keyword evidence="4" id="KW-0547">Nucleotide-binding</keyword>
<evidence type="ECO:0000259" key="9">
    <source>
        <dbReference type="PROSITE" id="PS50011"/>
    </source>
</evidence>
<name>A0AAV1S2K2_9ROSI</name>
<gene>
    <name evidence="10" type="ORF">DCAF_LOCUS17397</name>
</gene>
<protein>
    <recommendedName>
        <fullName evidence="1">non-specific serine/threonine protein kinase</fullName>
        <ecNumber evidence="1">2.7.11.1</ecNumber>
    </recommendedName>
</protein>
<evidence type="ECO:0000256" key="8">
    <source>
        <dbReference type="ARBA" id="ARBA00048679"/>
    </source>
</evidence>
<dbReference type="PROSITE" id="PS50011">
    <property type="entry name" value="PROTEIN_KINASE_DOM"/>
    <property type="match status" value="1"/>
</dbReference>
<sequence>MYKTRVGACVDGAKAQLGYVETDPSGRYGRLREVLGKGAMKTVYRAFDEVLGIEVAWNQVKLLDLFRSPEELQRLYSEVHLLKNLNHDSIIKFSTSWIDIDRKTFNFITEMFTSGTLREYRQKYQRVDIRAIKNWARQILHGLAYLHGHDPPVIHRDLKCDNIFVNGHLGQVKIGDLGLAAILRGSQHAHSVIGTPEFMAPELYEEDYDELVDIYSFGMCVLEMLTSEYPYSECSNPAQIYKKVTSGKLPEAFYRIEDVEAREFIGKCLVTASKRLPARELLLDPFLASDEAEFLTVPKVSSRGSSPHEEEKIMPSLLADPTKATEMTITGTMNPQDDTIFLKVQISDMDGHTRNIYFPFDIMNDTAIDVAMEMVKELEISDWEPFEIADMIEEQISSLIPSWKECSLPQMNHPQHSFTYEDDDGPHHPFYANSSHSSSQASLLAFNSSFQTKPFQAGRNMTSGHDWCEGELFIDDDASSQSSSYSFKYPTLNYCSENEDDYDTTLRGEEPLGFGKTQKSTRFCPKDSLSTANQYKQQNARLDSWGCGSSNPQRKLSRIRSQVDMRSQLLHRSLLEEINKRRLFKTVAAVENIGYHEPGLQDDDEMKRFKW</sequence>
<dbReference type="Gene3D" id="3.10.20.90">
    <property type="entry name" value="Phosphatidylinositol 3-kinase Catalytic Subunit, Chain A, domain 1"/>
    <property type="match status" value="1"/>
</dbReference>
<keyword evidence="2" id="KW-0723">Serine/threonine-protein kinase</keyword>
<dbReference type="InterPro" id="IPR050588">
    <property type="entry name" value="WNK_Ser-Thr_kinase"/>
</dbReference>
<dbReference type="SUPFAM" id="SSF56112">
    <property type="entry name" value="Protein kinase-like (PK-like)"/>
    <property type="match status" value="1"/>
</dbReference>
<dbReference type="SMART" id="SM00220">
    <property type="entry name" value="S_TKc"/>
    <property type="match status" value="1"/>
</dbReference>
<keyword evidence="6" id="KW-0067">ATP-binding</keyword>
<keyword evidence="5" id="KW-0418">Kinase</keyword>
<keyword evidence="3" id="KW-0808">Transferase</keyword>
<dbReference type="PANTHER" id="PTHR13902">
    <property type="entry name" value="SERINE/THREONINE-PROTEIN KINASE WNK WITH NO LYSINE -RELATED"/>
    <property type="match status" value="1"/>
</dbReference>
<dbReference type="AlphaFoldDB" id="A0AAV1S2K2"/>
<evidence type="ECO:0000313" key="10">
    <source>
        <dbReference type="EMBL" id="CAK7343606.1"/>
    </source>
</evidence>
<dbReference type="EC" id="2.7.11.1" evidence="1"/>
<dbReference type="InterPro" id="IPR008271">
    <property type="entry name" value="Ser/Thr_kinase_AS"/>
</dbReference>
<dbReference type="Gene3D" id="1.10.510.10">
    <property type="entry name" value="Transferase(Phosphotransferase) domain 1"/>
    <property type="match status" value="1"/>
</dbReference>
<comment type="caution">
    <text evidence="10">The sequence shown here is derived from an EMBL/GenBank/DDBJ whole genome shotgun (WGS) entry which is preliminary data.</text>
</comment>
<dbReference type="PROSITE" id="PS00108">
    <property type="entry name" value="PROTEIN_KINASE_ST"/>
    <property type="match status" value="1"/>
</dbReference>
<proteinExistence type="predicted"/>
<evidence type="ECO:0000256" key="5">
    <source>
        <dbReference type="ARBA" id="ARBA00022777"/>
    </source>
</evidence>
<evidence type="ECO:0000256" key="1">
    <source>
        <dbReference type="ARBA" id="ARBA00012513"/>
    </source>
</evidence>
<dbReference type="GO" id="GO:0005524">
    <property type="term" value="F:ATP binding"/>
    <property type="evidence" value="ECO:0007669"/>
    <property type="project" value="UniProtKB-KW"/>
</dbReference>
<feature type="domain" description="Protein kinase" evidence="9">
    <location>
        <begin position="29"/>
        <end position="287"/>
    </location>
</feature>
<organism evidence="10 11">
    <name type="scientific">Dovyalis caffra</name>
    <dbReference type="NCBI Taxonomy" id="77055"/>
    <lineage>
        <taxon>Eukaryota</taxon>
        <taxon>Viridiplantae</taxon>
        <taxon>Streptophyta</taxon>
        <taxon>Embryophyta</taxon>
        <taxon>Tracheophyta</taxon>
        <taxon>Spermatophyta</taxon>
        <taxon>Magnoliopsida</taxon>
        <taxon>eudicotyledons</taxon>
        <taxon>Gunneridae</taxon>
        <taxon>Pentapetalae</taxon>
        <taxon>rosids</taxon>
        <taxon>fabids</taxon>
        <taxon>Malpighiales</taxon>
        <taxon>Salicaceae</taxon>
        <taxon>Flacourtieae</taxon>
        <taxon>Dovyalis</taxon>
    </lineage>
</organism>
<dbReference type="Pfam" id="PF00069">
    <property type="entry name" value="Pkinase"/>
    <property type="match status" value="1"/>
</dbReference>
<keyword evidence="11" id="KW-1185">Reference proteome</keyword>
<evidence type="ECO:0000313" key="11">
    <source>
        <dbReference type="Proteomes" id="UP001314170"/>
    </source>
</evidence>
<comment type="catalytic activity">
    <reaction evidence="8">
        <text>L-seryl-[protein] + ATP = O-phospho-L-seryl-[protein] + ADP + H(+)</text>
        <dbReference type="Rhea" id="RHEA:17989"/>
        <dbReference type="Rhea" id="RHEA-COMP:9863"/>
        <dbReference type="Rhea" id="RHEA-COMP:11604"/>
        <dbReference type="ChEBI" id="CHEBI:15378"/>
        <dbReference type="ChEBI" id="CHEBI:29999"/>
        <dbReference type="ChEBI" id="CHEBI:30616"/>
        <dbReference type="ChEBI" id="CHEBI:83421"/>
        <dbReference type="ChEBI" id="CHEBI:456216"/>
        <dbReference type="EC" id="2.7.11.1"/>
    </reaction>
</comment>
<dbReference type="FunFam" id="1.10.510.10:FF:000046">
    <property type="entry name" value="probable serine/threonine-protein kinase WNK9"/>
    <property type="match status" value="1"/>
</dbReference>
<evidence type="ECO:0000256" key="4">
    <source>
        <dbReference type="ARBA" id="ARBA00022741"/>
    </source>
</evidence>
<dbReference type="Gene3D" id="3.30.200.20">
    <property type="entry name" value="Phosphorylase Kinase, domain 1"/>
    <property type="match status" value="1"/>
</dbReference>
<evidence type="ECO:0000256" key="7">
    <source>
        <dbReference type="ARBA" id="ARBA00047899"/>
    </source>
</evidence>
<reference evidence="10 11" key="1">
    <citation type="submission" date="2024-01" db="EMBL/GenBank/DDBJ databases">
        <authorList>
            <person name="Waweru B."/>
        </authorList>
    </citation>
    <scope>NUCLEOTIDE SEQUENCE [LARGE SCALE GENOMIC DNA]</scope>
</reference>
<dbReference type="FunFam" id="3.30.200.20:FF:000075">
    <property type="entry name" value="Probable serine/threonine-protein kinase WNK1"/>
    <property type="match status" value="1"/>
</dbReference>
<dbReference type="Proteomes" id="UP001314170">
    <property type="component" value="Unassembled WGS sequence"/>
</dbReference>
<dbReference type="InterPro" id="IPR011009">
    <property type="entry name" value="Kinase-like_dom_sf"/>
</dbReference>